<name>A0A3B6FGC1_WHEAT</name>
<dbReference type="OMA" id="QKHENIQ"/>
<evidence type="ECO:0000256" key="3">
    <source>
        <dbReference type="RuleBase" id="RU003616"/>
    </source>
</evidence>
<reference evidence="5" key="1">
    <citation type="journal article" date="2017" name="Gigascience">
        <title>The first near-complete assembly of the hexaploid bread wheat genome, Triticum aestivum.</title>
        <authorList>
            <person name="Zimin A.V."/>
            <person name="Puiu D."/>
            <person name="Hall R."/>
            <person name="Kingan S."/>
            <person name="Clavijo B.J."/>
            <person name="Salzberg S.L."/>
        </authorList>
    </citation>
    <scope>NUCLEOTIDE SEQUENCE</scope>
    <source>
        <tissue evidence="5">Leaf</tissue>
    </source>
</reference>
<gene>
    <name evidence="5" type="ORF">CFC21_039342</name>
</gene>
<sequence>MALARCSGVLGNPLSVDFWADADPFGGAVRALAERCPELTNVRVDWKETPAAHVFTADLPGVRKGDAKVEVVDGDVLVISGQRAKEEEEGGGKDERWHRVERSSGGFERRFRLPGGVRVDGVSASMEDGVLTVTVPKEEEAKKPQVKAVEIQGC</sequence>
<feature type="domain" description="SHSP" evidence="4">
    <location>
        <begin position="35"/>
        <end position="152"/>
    </location>
</feature>
<dbReference type="Proteomes" id="UP000815260">
    <property type="component" value="Chromosome 3B"/>
</dbReference>
<dbReference type="CDD" id="cd06472">
    <property type="entry name" value="ACD_ScHsp26_like"/>
    <property type="match status" value="1"/>
</dbReference>
<proteinExistence type="inferred from homology"/>
<dbReference type="PANTHER" id="PTHR11527">
    <property type="entry name" value="HEAT-SHOCK PROTEIN 20 FAMILY MEMBER"/>
    <property type="match status" value="1"/>
</dbReference>
<comment type="caution">
    <text evidence="5">The sequence shown here is derived from an EMBL/GenBank/DDBJ whole genome shotgun (WGS) entry which is preliminary data.</text>
</comment>
<evidence type="ECO:0000259" key="4">
    <source>
        <dbReference type="PROSITE" id="PS01031"/>
    </source>
</evidence>
<protein>
    <recommendedName>
        <fullName evidence="4">SHSP domain-containing protein</fullName>
    </recommendedName>
</protein>
<accession>A0A3B6FGC1</accession>
<dbReference type="InterPro" id="IPR002068">
    <property type="entry name" value="A-crystallin/Hsp20_dom"/>
</dbReference>
<dbReference type="PROSITE" id="PS01031">
    <property type="entry name" value="SHSP"/>
    <property type="match status" value="1"/>
</dbReference>
<dbReference type="eggNOG" id="KOG0710">
    <property type="taxonomic scope" value="Eukaryota"/>
</dbReference>
<evidence type="ECO:0000256" key="1">
    <source>
        <dbReference type="ARBA" id="ARBA00023016"/>
    </source>
</evidence>
<dbReference type="Pfam" id="PF00011">
    <property type="entry name" value="HSP20"/>
    <property type="match status" value="1"/>
</dbReference>
<dbReference type="SUPFAM" id="SSF49764">
    <property type="entry name" value="HSP20-like chaperones"/>
    <property type="match status" value="1"/>
</dbReference>
<dbReference type="STRING" id="4565.W5CY87"/>
<dbReference type="InterPro" id="IPR031107">
    <property type="entry name" value="Small_HSP"/>
</dbReference>
<reference evidence="5" key="2">
    <citation type="submission" date="2020-03" db="EMBL/GenBank/DDBJ databases">
        <title>The second near-complete assembly of the hexaploid bread wheat (Triticum aestivum) genome.</title>
        <authorList>
            <person name="Zimin A.V."/>
            <person name="Puiu D."/>
            <person name="Shumante A."/>
            <person name="Alonge M."/>
            <person name="Salzberg S.L."/>
        </authorList>
    </citation>
    <scope>NUCLEOTIDE SEQUENCE</scope>
    <source>
        <tissue evidence="5">Leaf</tissue>
    </source>
</reference>
<dbReference type="EMBL" id="CM022218">
    <property type="protein sequence ID" value="KAF7027289.1"/>
    <property type="molecule type" value="Genomic_DNA"/>
</dbReference>
<organism evidence="5">
    <name type="scientific">Triticum aestivum</name>
    <name type="common">Wheat</name>
    <dbReference type="NCBI Taxonomy" id="4565"/>
    <lineage>
        <taxon>Eukaryota</taxon>
        <taxon>Viridiplantae</taxon>
        <taxon>Streptophyta</taxon>
        <taxon>Embryophyta</taxon>
        <taxon>Tracheophyta</taxon>
        <taxon>Spermatophyta</taxon>
        <taxon>Magnoliopsida</taxon>
        <taxon>Liliopsida</taxon>
        <taxon>Poales</taxon>
        <taxon>Poaceae</taxon>
        <taxon>BOP clade</taxon>
        <taxon>Pooideae</taxon>
        <taxon>Triticodae</taxon>
        <taxon>Triticeae</taxon>
        <taxon>Triticinae</taxon>
        <taxon>Triticum</taxon>
    </lineage>
</organism>
<keyword evidence="1" id="KW-0346">Stress response</keyword>
<comment type="similarity">
    <text evidence="2 3">Belongs to the small heat shock protein (HSP20) family.</text>
</comment>
<dbReference type="Gene3D" id="2.60.40.790">
    <property type="match status" value="1"/>
</dbReference>
<dbReference type="InterPro" id="IPR008978">
    <property type="entry name" value="HSP20-like_chaperone"/>
</dbReference>
<dbReference type="PaxDb" id="4565-Traes_3B_7D80AB9F3.1"/>
<evidence type="ECO:0000313" key="5">
    <source>
        <dbReference type="EMBL" id="KAF7027289.1"/>
    </source>
</evidence>
<evidence type="ECO:0000256" key="2">
    <source>
        <dbReference type="PROSITE-ProRule" id="PRU00285"/>
    </source>
</evidence>